<dbReference type="GO" id="GO:0017119">
    <property type="term" value="C:Golgi transport complex"/>
    <property type="evidence" value="ECO:0007669"/>
    <property type="project" value="InterPro"/>
</dbReference>
<dbReference type="GO" id="GO:0006891">
    <property type="term" value="P:intra-Golgi vesicle-mediated transport"/>
    <property type="evidence" value="ECO:0007669"/>
    <property type="project" value="InterPro"/>
</dbReference>
<dbReference type="InterPro" id="IPR010490">
    <property type="entry name" value="COG6"/>
</dbReference>
<dbReference type="SMR" id="A0A024VI07"/>
<reference evidence="2 3" key="2">
    <citation type="submission" date="2013-02" db="EMBL/GenBank/DDBJ databases">
        <title>The Genome Sequence of Plasmodium falciparum FCH/4.</title>
        <authorList>
            <consortium name="The Broad Institute Genome Sequencing Platform"/>
            <consortium name="The Broad Institute Genome Sequencing Center for Infectious Disease"/>
            <person name="Neafsey D."/>
            <person name="Cheeseman I."/>
            <person name="Volkman S."/>
            <person name="Adams J."/>
            <person name="Walker B."/>
            <person name="Young S.K."/>
            <person name="Zeng Q."/>
            <person name="Gargeya S."/>
            <person name="Fitzgerald M."/>
            <person name="Haas B."/>
            <person name="Abouelleil A."/>
            <person name="Alvarado L."/>
            <person name="Arachchi H.M."/>
            <person name="Berlin A.M."/>
            <person name="Chapman S.B."/>
            <person name="Dewar J."/>
            <person name="Goldberg J."/>
            <person name="Griggs A."/>
            <person name="Gujja S."/>
            <person name="Hansen M."/>
            <person name="Howarth C."/>
            <person name="Imamovic A."/>
            <person name="Larimer J."/>
            <person name="McCowan C."/>
            <person name="Murphy C."/>
            <person name="Neiman D."/>
            <person name="Pearson M."/>
            <person name="Priest M."/>
            <person name="Roberts A."/>
            <person name="Saif S."/>
            <person name="Shea T."/>
            <person name="Sisk P."/>
            <person name="Sykes S."/>
            <person name="Wortman J."/>
            <person name="Nusbaum C."/>
            <person name="Birren B."/>
        </authorList>
    </citation>
    <scope>NUCLEOTIDE SEQUENCE [LARGE SCALE GENOMIC DNA]</scope>
    <source>
        <strain evidence="2 3">FCH/4</strain>
    </source>
</reference>
<dbReference type="AlphaFoldDB" id="A0A024VI07"/>
<name>A0A024VI07_PLAFA</name>
<dbReference type="EMBL" id="KI928065">
    <property type="protein sequence ID" value="ETW27541.1"/>
    <property type="molecule type" value="Genomic_DNA"/>
</dbReference>
<reference evidence="2 3" key="1">
    <citation type="submission" date="2013-02" db="EMBL/GenBank/DDBJ databases">
        <title>The Genome Annotation of Plasmodium falciparum FCH/4.</title>
        <authorList>
            <consortium name="The Broad Institute Genome Sequencing Platform"/>
            <consortium name="The Broad Institute Genome Sequencing Center for Infectious Disease"/>
            <person name="Neafsey D."/>
            <person name="Hoffman S."/>
            <person name="Volkman S."/>
            <person name="Rosenthal P."/>
            <person name="Walker B."/>
            <person name="Young S.K."/>
            <person name="Zeng Q."/>
            <person name="Gargeya S."/>
            <person name="Fitzgerald M."/>
            <person name="Haas B."/>
            <person name="Abouelleil A."/>
            <person name="Allen A.W."/>
            <person name="Alvarado L."/>
            <person name="Arachchi H.M."/>
            <person name="Berlin A.M."/>
            <person name="Chapman S.B."/>
            <person name="Gainer-Dewar J."/>
            <person name="Goldberg J."/>
            <person name="Griggs A."/>
            <person name="Gujja S."/>
            <person name="Hansen M."/>
            <person name="Howarth C."/>
            <person name="Imamovic A."/>
            <person name="Ireland A."/>
            <person name="Larimer J."/>
            <person name="McCowan C."/>
            <person name="Murphy C."/>
            <person name="Pearson M."/>
            <person name="Poon T.W."/>
            <person name="Priest M."/>
            <person name="Roberts A."/>
            <person name="Saif S."/>
            <person name="Shea T."/>
            <person name="Sisk P."/>
            <person name="Sykes S."/>
            <person name="Wortman J."/>
            <person name="Nusbaum C."/>
            <person name="Birren B."/>
        </authorList>
    </citation>
    <scope>NUCLEOTIDE SEQUENCE [LARGE SCALE GENOMIC DNA]</scope>
    <source>
        <strain evidence="2 3">FCH/4</strain>
    </source>
</reference>
<dbReference type="PANTHER" id="PTHR21506">
    <property type="entry name" value="COMPONENT OF OLIGOMERIC GOLGI COMPLEX 6"/>
    <property type="match status" value="1"/>
</dbReference>
<dbReference type="PANTHER" id="PTHR21506:SF0">
    <property type="entry name" value="CONSERVED OLIGOMERIC GOLGI COMPLEX SUBUNIT 6"/>
    <property type="match status" value="1"/>
</dbReference>
<feature type="coiled-coil region" evidence="1">
    <location>
        <begin position="573"/>
        <end position="600"/>
    </location>
</feature>
<sequence length="867" mass="104896">MDLENDNNHGFSLDYDLLHKQLEELPYYKKEFNKYDVFCFKEEKELSELLAYENEIKKSCNYFTHFENIHKNIKRIYELDEDTKEKILETNEMTHEILDEIHKLKKVQYDIRVKEKMYNKILEEYSLSPLSYSNLTDLKISLNIEFFEHLKQFEYTKENIIKLLNEDGSENLSKFYSKHYNKIMIIACRKISIYIIKENNNFYRRNNKILNLLFCNINEEFVKREEIILSYIQNLLPITKLSYKIIIENIEYFNLCLNNFLNLRKKYLKINYQNYMSNNCKFINKENSIDIEPRQKHDFIKMFKNFFLVLYYFIVLEDNFLKIFFSFNFYFTNDIIPYISANIENVHNNLYNIIDTLFIPYKYFLDTNLNIYAKSYESCYELFHILNIFILKLKQFQNIYEINDIIKNIIIKYAQRNNDTYNTLIYYNLSKSKLYLPSKIYNNNNNNIKEEDIKMDTNKMKENRINNISDNNLNGTYPNIREVKNNYQLDKNMEELDINKMNTKQKTQDGQISQVGIESSYMNKESNQFIEDKLINVTKNNLYNEKYIGNTNDKPTLDVKDGDHVEFYNKPNEDNVSEKNEEKYDKINEKQKENIQLRNNDKNKSNYYVDSINEKYNCKLLNYTLKIQKNIENEFISIWQRDVVSFYLNKITKKENSNNFEDTLFYIKKILNSLKNVYSIYKMYALYAKDMKEQNFQNVLDITINPLINNCLKNQNSVVHNHYVFIVNIFTFIQDSIKNLEGASKYCELLTIITDENINKLFKMELENLKIKLELDKLEKMNQDNLKQDTEELKAFVDNFYKFVFSEKHNIFLTIHKIVSDIIKDNIKNNLFEYIHKEYIILYNKYSSKFKFTYTPEQIKCILYEKC</sequence>
<dbReference type="OrthoDB" id="382797at2759"/>
<evidence type="ECO:0000313" key="3">
    <source>
        <dbReference type="Proteomes" id="UP000030656"/>
    </source>
</evidence>
<dbReference type="Proteomes" id="UP000030656">
    <property type="component" value="Unassembled WGS sequence"/>
</dbReference>
<accession>A0A024VI07</accession>
<proteinExistence type="predicted"/>
<evidence type="ECO:0000256" key="1">
    <source>
        <dbReference type="SAM" id="Coils"/>
    </source>
</evidence>
<organism evidence="2 3">
    <name type="scientific">Plasmodium falciparum FCH/4</name>
    <dbReference type="NCBI Taxonomy" id="1036724"/>
    <lineage>
        <taxon>Eukaryota</taxon>
        <taxon>Sar</taxon>
        <taxon>Alveolata</taxon>
        <taxon>Apicomplexa</taxon>
        <taxon>Aconoidasida</taxon>
        <taxon>Haemosporida</taxon>
        <taxon>Plasmodiidae</taxon>
        <taxon>Plasmodium</taxon>
        <taxon>Plasmodium (Laverania)</taxon>
    </lineage>
</organism>
<keyword evidence="1" id="KW-0175">Coiled coil</keyword>
<evidence type="ECO:0000313" key="2">
    <source>
        <dbReference type="EMBL" id="ETW27541.1"/>
    </source>
</evidence>
<gene>
    <name evidence="2" type="ORF">PFFCH_04991</name>
</gene>
<protein>
    <submittedName>
        <fullName evidence="2">Uncharacterized protein</fullName>
    </submittedName>
</protein>